<dbReference type="GO" id="GO:0022829">
    <property type="term" value="F:wide pore channel activity"/>
    <property type="evidence" value="ECO:0007669"/>
    <property type="project" value="TreeGrafter"/>
</dbReference>
<dbReference type="GO" id="GO:0007267">
    <property type="term" value="P:cell-cell signaling"/>
    <property type="evidence" value="ECO:0007669"/>
    <property type="project" value="TreeGrafter"/>
</dbReference>
<comment type="PTM">
    <text evidence="12">S-nitrosylation inhibits channel currents and ATP release.</text>
</comment>
<evidence type="ECO:0000256" key="7">
    <source>
        <dbReference type="ARBA" id="ARBA00022989"/>
    </source>
</evidence>
<evidence type="ECO:0000256" key="9">
    <source>
        <dbReference type="ARBA" id="ARBA00023136"/>
    </source>
</evidence>
<evidence type="ECO:0000256" key="13">
    <source>
        <dbReference type="PIRSR" id="PIRSR600990-51"/>
    </source>
</evidence>
<evidence type="ECO:0000313" key="17">
    <source>
        <dbReference type="Ensembl" id="ENSDCDP00010039127.1"/>
    </source>
</evidence>
<dbReference type="Ensembl" id="ENSDCDT00010048880.1">
    <property type="protein sequence ID" value="ENSDCDP00010039127.1"/>
    <property type="gene ID" value="ENSDCDG00010025248.1"/>
</dbReference>
<evidence type="ECO:0000256" key="10">
    <source>
        <dbReference type="ARBA" id="ARBA00023180"/>
    </source>
</evidence>
<reference evidence="17" key="2">
    <citation type="submission" date="2025-08" db="UniProtKB">
        <authorList>
            <consortium name="Ensembl"/>
        </authorList>
    </citation>
    <scope>IDENTIFICATION</scope>
</reference>
<keyword evidence="12" id="KW-0702">S-nitrosylation</keyword>
<evidence type="ECO:0000256" key="12">
    <source>
        <dbReference type="PIRSR" id="PIRSR600990-50"/>
    </source>
</evidence>
<dbReference type="GeneTree" id="ENSGT00940000153972"/>
<dbReference type="GO" id="GO:0005921">
    <property type="term" value="C:gap junction"/>
    <property type="evidence" value="ECO:0007669"/>
    <property type="project" value="UniProtKB-UniRule"/>
</dbReference>
<accession>A0AAY4D0W8</accession>
<dbReference type="GO" id="GO:0034220">
    <property type="term" value="P:monoatomic ion transmembrane transport"/>
    <property type="evidence" value="ECO:0007669"/>
    <property type="project" value="UniProtKB-KW"/>
</dbReference>
<feature type="region of interest" description="Disordered" evidence="16">
    <location>
        <begin position="370"/>
        <end position="391"/>
    </location>
</feature>
<dbReference type="Pfam" id="PF00876">
    <property type="entry name" value="Innexin"/>
    <property type="match status" value="1"/>
</dbReference>
<keyword evidence="8 15" id="KW-0406">Ion transport</keyword>
<evidence type="ECO:0000256" key="6">
    <source>
        <dbReference type="ARBA" id="ARBA00022824"/>
    </source>
</evidence>
<dbReference type="InterPro" id="IPR000990">
    <property type="entry name" value="Innexin"/>
</dbReference>
<evidence type="ECO:0000256" key="14">
    <source>
        <dbReference type="PIRSR" id="PIRSR600990-52"/>
    </source>
</evidence>
<organism evidence="17 18">
    <name type="scientific">Denticeps clupeoides</name>
    <name type="common">denticle herring</name>
    <dbReference type="NCBI Taxonomy" id="299321"/>
    <lineage>
        <taxon>Eukaryota</taxon>
        <taxon>Metazoa</taxon>
        <taxon>Chordata</taxon>
        <taxon>Craniata</taxon>
        <taxon>Vertebrata</taxon>
        <taxon>Euteleostomi</taxon>
        <taxon>Actinopterygii</taxon>
        <taxon>Neopterygii</taxon>
        <taxon>Teleostei</taxon>
        <taxon>Clupei</taxon>
        <taxon>Clupeiformes</taxon>
        <taxon>Denticipitoidei</taxon>
        <taxon>Denticipitidae</taxon>
        <taxon>Denticeps</taxon>
    </lineage>
</organism>
<feature type="transmembrane region" description="Helical" evidence="15">
    <location>
        <begin position="196"/>
        <end position="221"/>
    </location>
</feature>
<dbReference type="PANTHER" id="PTHR15759:SF5">
    <property type="entry name" value="PANNEXIN-1"/>
    <property type="match status" value="1"/>
</dbReference>
<gene>
    <name evidence="15" type="primary">PANX</name>
    <name evidence="17" type="synonym">panx1</name>
</gene>
<dbReference type="GO" id="GO:0006812">
    <property type="term" value="P:monoatomic cation transport"/>
    <property type="evidence" value="ECO:0007669"/>
    <property type="project" value="InterPro"/>
</dbReference>
<dbReference type="GO" id="GO:0005886">
    <property type="term" value="C:plasma membrane"/>
    <property type="evidence" value="ECO:0007669"/>
    <property type="project" value="UniProtKB-SubCell"/>
</dbReference>
<proteinExistence type="inferred from homology"/>
<protein>
    <recommendedName>
        <fullName evidence="15">Pannexin</fullName>
    </recommendedName>
</protein>
<evidence type="ECO:0000313" key="18">
    <source>
        <dbReference type="Proteomes" id="UP000694580"/>
    </source>
</evidence>
<evidence type="ECO:0000256" key="15">
    <source>
        <dbReference type="RuleBase" id="RU010713"/>
    </source>
</evidence>
<keyword evidence="10 13" id="KW-0325">Glycoprotein</keyword>
<dbReference type="PANTHER" id="PTHR15759">
    <property type="entry name" value="PANNEXIN"/>
    <property type="match status" value="1"/>
</dbReference>
<dbReference type="GO" id="GO:0005789">
    <property type="term" value="C:endoplasmic reticulum membrane"/>
    <property type="evidence" value="ECO:0007669"/>
    <property type="project" value="UniProtKB-SubCell"/>
</dbReference>
<feature type="compositionally biased region" description="Polar residues" evidence="16">
    <location>
        <begin position="370"/>
        <end position="383"/>
    </location>
</feature>
<evidence type="ECO:0000256" key="16">
    <source>
        <dbReference type="SAM" id="MobiDB-lite"/>
    </source>
</evidence>
<sequence length="404" mass="45123">MAIAHVATEFVFSDFVLKDPPDAARYRTVRLELSLDKLTSCVAVALPLVLISLAFAQEVSVGTQISCFSPSNFSWRQAMYVDSFCWAAVQTQHLTSGDVAGLPLWLHKFFPYVLLLVAVCVYSPALLWRLLAAPALFSDLTFILQELDRCYNRAINLASKVVTSDTYGSVPDLSDRFKYPLVEQYLMTKRLSCSMLVFYLICRSLTLLFLILACLYLGYYIRLASLADEFACSINTGILQNDTSFPPSFQCKLVAVGVFQLLSYINLGVYVALVPACVYAALVPMRQSQDFLRPYQLLPTLGVLDFSRRAWDDLGLYLLFLQENLTELKSYKCLKVLEMLKERDDGCDTMLLLQTLGQVKTDTVDGNLAPSSTFSGKKAQNGTEMKEMSPLLQTGDAANSHYLS</sequence>
<feature type="transmembrane region" description="Helical" evidence="15">
    <location>
        <begin position="35"/>
        <end position="56"/>
    </location>
</feature>
<feature type="modified residue" description="S-nitrosocysteine" evidence="12">
    <location>
        <position position="41"/>
    </location>
</feature>
<evidence type="ECO:0000256" key="1">
    <source>
        <dbReference type="ARBA" id="ARBA00004477"/>
    </source>
</evidence>
<evidence type="ECO:0000256" key="8">
    <source>
        <dbReference type="ARBA" id="ARBA00023065"/>
    </source>
</evidence>
<feature type="glycosylation site" description="N-linked (GlcNAc...) asparagine" evidence="14">
    <location>
        <position position="72"/>
    </location>
</feature>
<feature type="glycosylation site" description="N-linked (GlcNAc...) asparagine" evidence="13">
    <location>
        <position position="241"/>
    </location>
</feature>
<dbReference type="InterPro" id="IPR039099">
    <property type="entry name" value="Pannexin"/>
</dbReference>
<keyword evidence="4" id="KW-1003">Cell membrane</keyword>
<keyword evidence="7 15" id="KW-1133">Transmembrane helix</keyword>
<keyword evidence="18" id="KW-1185">Reference proteome</keyword>
<reference evidence="17 18" key="1">
    <citation type="submission" date="2020-06" db="EMBL/GenBank/DDBJ databases">
        <authorList>
            <consortium name="Wellcome Sanger Institute Data Sharing"/>
        </authorList>
    </citation>
    <scope>NUCLEOTIDE SEQUENCE [LARGE SCALE GENOMIC DNA]</scope>
</reference>
<keyword evidence="11 15" id="KW-0407">Ion channel</keyword>
<dbReference type="GO" id="GO:0032732">
    <property type="term" value="P:positive regulation of interleukin-1 production"/>
    <property type="evidence" value="ECO:0007669"/>
    <property type="project" value="InterPro"/>
</dbReference>
<keyword evidence="5 15" id="KW-0812">Transmembrane</keyword>
<keyword evidence="3 15" id="KW-0813">Transport</keyword>
<keyword evidence="6" id="KW-0256">Endoplasmic reticulum</keyword>
<keyword evidence="9 15" id="KW-0472">Membrane</keyword>
<dbReference type="PROSITE" id="PS51013">
    <property type="entry name" value="PANNEXIN"/>
    <property type="match status" value="1"/>
</dbReference>
<evidence type="ECO:0000256" key="4">
    <source>
        <dbReference type="ARBA" id="ARBA00022475"/>
    </source>
</evidence>
<comment type="subcellular location">
    <subcellularLocation>
        <location evidence="2 15">Cell membrane</location>
        <topology evidence="2 15">Multi-pass membrane protein</topology>
    </subcellularLocation>
    <subcellularLocation>
        <location evidence="1">Endoplasmic reticulum membrane</location>
        <topology evidence="1">Multi-pass membrane protein</topology>
    </subcellularLocation>
</comment>
<reference evidence="17" key="3">
    <citation type="submission" date="2025-09" db="UniProtKB">
        <authorList>
            <consortium name="Ensembl"/>
        </authorList>
    </citation>
    <scope>IDENTIFICATION</scope>
</reference>
<evidence type="ECO:0000256" key="2">
    <source>
        <dbReference type="ARBA" id="ARBA00004651"/>
    </source>
</evidence>
<evidence type="ECO:0000256" key="3">
    <source>
        <dbReference type="ARBA" id="ARBA00022448"/>
    </source>
</evidence>
<feature type="modified residue" description="S-nitrosocysteine" evidence="12">
    <location>
        <position position="333"/>
    </location>
</feature>
<feature type="transmembrane region" description="Helical" evidence="15">
    <location>
        <begin position="261"/>
        <end position="283"/>
    </location>
</feature>
<comment type="function">
    <text evidence="15">Structural component of the gap junctions and the hemichannels.</text>
</comment>
<dbReference type="AlphaFoldDB" id="A0AAY4D0W8"/>
<evidence type="ECO:0000256" key="5">
    <source>
        <dbReference type="ARBA" id="ARBA00022692"/>
    </source>
</evidence>
<name>A0AAY4D0W8_9TELE</name>
<dbReference type="Proteomes" id="UP000694580">
    <property type="component" value="Chromosome 19"/>
</dbReference>
<comment type="similarity">
    <text evidence="15">Belongs to the pannexin family.</text>
</comment>
<feature type="transmembrane region" description="Helical" evidence="15">
    <location>
        <begin position="109"/>
        <end position="128"/>
    </location>
</feature>
<evidence type="ECO:0000256" key="11">
    <source>
        <dbReference type="ARBA" id="ARBA00023303"/>
    </source>
</evidence>